<evidence type="ECO:0000256" key="1">
    <source>
        <dbReference type="SAM" id="Coils"/>
    </source>
</evidence>
<sequence>MANSREEKLKMEKIGLEREVDKLREENKLLLKRANEAEERCEKIVMRNDFLECEKAKADKDSAMLRKKIERIR</sequence>
<reference evidence="3" key="1">
    <citation type="submission" date="2013-09" db="EMBL/GenBank/DDBJ databases">
        <title>Corchorus olitorius genome sequencing.</title>
        <authorList>
            <person name="Alam M."/>
            <person name="Haque M.S."/>
            <person name="Islam M.S."/>
            <person name="Emdad E.M."/>
            <person name="Islam M.M."/>
            <person name="Ahmed B."/>
            <person name="Halim A."/>
            <person name="Hossen Q.M.M."/>
            <person name="Hossain M.Z."/>
            <person name="Ahmed R."/>
            <person name="Khan M.M."/>
            <person name="Islam R."/>
            <person name="Rashid M.M."/>
            <person name="Khan S.A."/>
            <person name="Rahman M.S."/>
            <person name="Alam M."/>
            <person name="Yahiya A.S."/>
            <person name="Khan M.S."/>
            <person name="Azam M.S."/>
            <person name="Haque T."/>
            <person name="Lashkar M.Z.H."/>
            <person name="Akhand A.I."/>
            <person name="Morshed G."/>
            <person name="Roy S."/>
            <person name="Uddin K.S."/>
            <person name="Rabeya T."/>
            <person name="Hossain A.S."/>
            <person name="Chowdhury A."/>
            <person name="Snigdha A.R."/>
            <person name="Mortoza M.S."/>
            <person name="Matin S.A."/>
            <person name="Hoque S.M.E."/>
            <person name="Islam M.K."/>
            <person name="Roy D.K."/>
            <person name="Haider R."/>
            <person name="Moosa M.M."/>
            <person name="Elias S.M."/>
            <person name="Hasan A.M."/>
            <person name="Jahan S."/>
            <person name="Shafiuddin M."/>
            <person name="Mahmood N."/>
            <person name="Shommy N.S."/>
        </authorList>
    </citation>
    <scope>NUCLEOTIDE SEQUENCE [LARGE SCALE GENOMIC DNA]</scope>
    <source>
        <strain evidence="3">cv. O-4</strain>
    </source>
</reference>
<dbReference type="Proteomes" id="UP000187203">
    <property type="component" value="Unassembled WGS sequence"/>
</dbReference>
<gene>
    <name evidence="2" type="ORF">COLO4_15403</name>
</gene>
<evidence type="ECO:0000313" key="2">
    <source>
        <dbReference type="EMBL" id="OMO96230.1"/>
    </source>
</evidence>
<protein>
    <submittedName>
        <fullName evidence="2">Uncharacterized protein</fullName>
    </submittedName>
</protein>
<comment type="caution">
    <text evidence="2">The sequence shown here is derived from an EMBL/GenBank/DDBJ whole genome shotgun (WGS) entry which is preliminary data.</text>
</comment>
<name>A0A1R3JNC2_9ROSI</name>
<keyword evidence="3" id="KW-1185">Reference proteome</keyword>
<accession>A0A1R3JNC2</accession>
<organism evidence="2 3">
    <name type="scientific">Corchorus olitorius</name>
    <dbReference type="NCBI Taxonomy" id="93759"/>
    <lineage>
        <taxon>Eukaryota</taxon>
        <taxon>Viridiplantae</taxon>
        <taxon>Streptophyta</taxon>
        <taxon>Embryophyta</taxon>
        <taxon>Tracheophyta</taxon>
        <taxon>Spermatophyta</taxon>
        <taxon>Magnoliopsida</taxon>
        <taxon>eudicotyledons</taxon>
        <taxon>Gunneridae</taxon>
        <taxon>Pentapetalae</taxon>
        <taxon>rosids</taxon>
        <taxon>malvids</taxon>
        <taxon>Malvales</taxon>
        <taxon>Malvaceae</taxon>
        <taxon>Grewioideae</taxon>
        <taxon>Apeibeae</taxon>
        <taxon>Corchorus</taxon>
    </lineage>
</organism>
<dbReference type="AlphaFoldDB" id="A0A1R3JNC2"/>
<feature type="coiled-coil region" evidence="1">
    <location>
        <begin position="6"/>
        <end position="54"/>
    </location>
</feature>
<evidence type="ECO:0000313" key="3">
    <source>
        <dbReference type="Proteomes" id="UP000187203"/>
    </source>
</evidence>
<dbReference type="EMBL" id="AWUE01015672">
    <property type="protein sequence ID" value="OMO96230.1"/>
    <property type="molecule type" value="Genomic_DNA"/>
</dbReference>
<proteinExistence type="predicted"/>
<keyword evidence="1" id="KW-0175">Coiled coil</keyword>